<dbReference type="OrthoDB" id="4023585at2759"/>
<keyword evidence="3" id="KW-1185">Reference proteome</keyword>
<evidence type="ECO:0000256" key="1">
    <source>
        <dbReference type="SAM" id="MobiDB-lite"/>
    </source>
</evidence>
<reference evidence="2 3" key="1">
    <citation type="submission" date="2015-04" db="EMBL/GenBank/DDBJ databases">
        <title>Complete genome sequence of Schizopora paradoxa KUC8140, a cosmopolitan wood degrader in East Asia.</title>
        <authorList>
            <consortium name="DOE Joint Genome Institute"/>
            <person name="Min B."/>
            <person name="Park H."/>
            <person name="Jang Y."/>
            <person name="Kim J.-J."/>
            <person name="Kim K.H."/>
            <person name="Pangilinan J."/>
            <person name="Lipzen A."/>
            <person name="Riley R."/>
            <person name="Grigoriev I.V."/>
            <person name="Spatafora J.W."/>
            <person name="Choi I.-G."/>
        </authorList>
    </citation>
    <scope>NUCLEOTIDE SEQUENCE [LARGE SCALE GENOMIC DNA]</scope>
    <source>
        <strain evidence="2 3">KUC8140</strain>
    </source>
</reference>
<dbReference type="STRING" id="27342.A0A0H2S7U7"/>
<gene>
    <name evidence="2" type="ORF">SCHPADRAFT_863750</name>
</gene>
<feature type="region of interest" description="Disordered" evidence="1">
    <location>
        <begin position="71"/>
        <end position="110"/>
    </location>
</feature>
<dbReference type="AlphaFoldDB" id="A0A0H2S7U7"/>
<evidence type="ECO:0000313" key="3">
    <source>
        <dbReference type="Proteomes" id="UP000053477"/>
    </source>
</evidence>
<organism evidence="2 3">
    <name type="scientific">Schizopora paradoxa</name>
    <dbReference type="NCBI Taxonomy" id="27342"/>
    <lineage>
        <taxon>Eukaryota</taxon>
        <taxon>Fungi</taxon>
        <taxon>Dikarya</taxon>
        <taxon>Basidiomycota</taxon>
        <taxon>Agaricomycotina</taxon>
        <taxon>Agaricomycetes</taxon>
        <taxon>Hymenochaetales</taxon>
        <taxon>Schizoporaceae</taxon>
        <taxon>Schizopora</taxon>
    </lineage>
</organism>
<dbReference type="InParanoid" id="A0A0H2S7U7"/>
<proteinExistence type="predicted"/>
<name>A0A0H2S7U7_9AGAM</name>
<dbReference type="Proteomes" id="UP000053477">
    <property type="component" value="Unassembled WGS sequence"/>
</dbReference>
<evidence type="ECO:0000313" key="2">
    <source>
        <dbReference type="EMBL" id="KLO20019.1"/>
    </source>
</evidence>
<protein>
    <submittedName>
        <fullName evidence="2">Uncharacterized protein</fullName>
    </submittedName>
</protein>
<accession>A0A0H2S7U7</accession>
<dbReference type="EMBL" id="KQ085883">
    <property type="protein sequence ID" value="KLO20019.1"/>
    <property type="molecule type" value="Genomic_DNA"/>
</dbReference>
<feature type="compositionally biased region" description="Basic and acidic residues" evidence="1">
    <location>
        <begin position="98"/>
        <end position="110"/>
    </location>
</feature>
<sequence length="110" mass="11549">MSILRTAAQTSVRSVIAARSIHSSPVACRTVTEAVKETAHKVNIGVGQTLAKGIEKGGKATETVQETVGVKTQEAKQKTNEATATARHKAGQAQQGAKEAKQDIEGNLKK</sequence>